<protein>
    <submittedName>
        <fullName evidence="1">Uncharacterized protein</fullName>
    </submittedName>
</protein>
<evidence type="ECO:0000313" key="2">
    <source>
        <dbReference type="Proteomes" id="UP000544134"/>
    </source>
</evidence>
<name>A0A848IHA7_9BURK</name>
<dbReference type="AlphaFoldDB" id="A0A848IHA7"/>
<gene>
    <name evidence="1" type="ORF">HHL24_27145</name>
</gene>
<dbReference type="RefSeq" id="WP_169488428.1">
    <property type="nucleotide sequence ID" value="NZ_JABBGJ010000031.1"/>
</dbReference>
<evidence type="ECO:0000313" key="1">
    <source>
        <dbReference type="EMBL" id="NMM01602.1"/>
    </source>
</evidence>
<reference evidence="1 2" key="1">
    <citation type="submission" date="2020-04" db="EMBL/GenBank/DDBJ databases">
        <title>Paraburkholderia sp. RP-4-7 isolated from soil.</title>
        <authorList>
            <person name="Dahal R.H."/>
        </authorList>
    </citation>
    <scope>NUCLEOTIDE SEQUENCE [LARGE SCALE GENOMIC DNA]</scope>
    <source>
        <strain evidence="1 2">RP-4-7</strain>
    </source>
</reference>
<organism evidence="1 2">
    <name type="scientific">Paraburkholderia polaris</name>
    <dbReference type="NCBI Taxonomy" id="2728848"/>
    <lineage>
        <taxon>Bacteria</taxon>
        <taxon>Pseudomonadati</taxon>
        <taxon>Pseudomonadota</taxon>
        <taxon>Betaproteobacteria</taxon>
        <taxon>Burkholderiales</taxon>
        <taxon>Burkholderiaceae</taxon>
        <taxon>Paraburkholderia</taxon>
    </lineage>
</organism>
<keyword evidence="2" id="KW-1185">Reference proteome</keyword>
<comment type="caution">
    <text evidence="1">The sequence shown here is derived from an EMBL/GenBank/DDBJ whole genome shotgun (WGS) entry which is preliminary data.</text>
</comment>
<proteinExistence type="predicted"/>
<dbReference type="EMBL" id="JABBGJ010000031">
    <property type="protein sequence ID" value="NMM01602.1"/>
    <property type="molecule type" value="Genomic_DNA"/>
</dbReference>
<dbReference type="Proteomes" id="UP000544134">
    <property type="component" value="Unassembled WGS sequence"/>
</dbReference>
<sequence>MQIDESNFTRTRVKITSRLPKFAVADPTTPWVMLEAEDDSGLTVAVMGPDSPASRADAARMMNLWNDALDELQR</sequence>
<accession>A0A848IHA7</accession>